<evidence type="ECO:0000313" key="4">
    <source>
        <dbReference type="EMBL" id="CAD6210038.1"/>
    </source>
</evidence>
<dbReference type="AlphaFoldDB" id="A0A811MT68"/>
<dbReference type="PROSITE" id="PS51143">
    <property type="entry name" value="MT_A70"/>
    <property type="match status" value="1"/>
</dbReference>
<feature type="binding site" evidence="1">
    <location>
        <position position="584"/>
    </location>
    <ligand>
        <name>Zn(2+)</name>
        <dbReference type="ChEBI" id="CHEBI:29105"/>
    </ligand>
</feature>
<feature type="compositionally biased region" description="Basic residues" evidence="3">
    <location>
        <begin position="71"/>
        <end position="81"/>
    </location>
</feature>
<dbReference type="Proteomes" id="UP000604825">
    <property type="component" value="Unassembled WGS sequence"/>
</dbReference>
<organism evidence="4 5">
    <name type="scientific">Miscanthus lutarioriparius</name>
    <dbReference type="NCBI Taxonomy" id="422564"/>
    <lineage>
        <taxon>Eukaryota</taxon>
        <taxon>Viridiplantae</taxon>
        <taxon>Streptophyta</taxon>
        <taxon>Embryophyta</taxon>
        <taxon>Tracheophyta</taxon>
        <taxon>Spermatophyta</taxon>
        <taxon>Magnoliopsida</taxon>
        <taxon>Liliopsida</taxon>
        <taxon>Poales</taxon>
        <taxon>Poaceae</taxon>
        <taxon>PACMAD clade</taxon>
        <taxon>Panicoideae</taxon>
        <taxon>Andropogonodae</taxon>
        <taxon>Andropogoneae</taxon>
        <taxon>Saccharinae</taxon>
        <taxon>Miscanthus</taxon>
    </lineage>
</organism>
<dbReference type="InterPro" id="IPR005019">
    <property type="entry name" value="Adenine_glyco"/>
</dbReference>
<proteinExistence type="inferred from homology"/>
<reference evidence="4" key="1">
    <citation type="submission" date="2020-10" db="EMBL/GenBank/DDBJ databases">
        <authorList>
            <person name="Han B."/>
            <person name="Lu T."/>
            <person name="Zhao Q."/>
            <person name="Huang X."/>
            <person name="Zhao Y."/>
        </authorList>
    </citation>
    <scope>NUCLEOTIDE SEQUENCE</scope>
</reference>
<feature type="region of interest" description="Disordered" evidence="3">
    <location>
        <begin position="530"/>
        <end position="560"/>
    </location>
</feature>
<protein>
    <recommendedName>
        <fullName evidence="6">DNA glycosylase superfamily protein</fullName>
    </recommendedName>
</protein>
<dbReference type="PROSITE" id="PS00092">
    <property type="entry name" value="N6_MTASE"/>
    <property type="match status" value="1"/>
</dbReference>
<feature type="binding site" evidence="1">
    <location>
        <position position="746"/>
    </location>
    <ligand>
        <name>Zn(2+)</name>
        <dbReference type="ChEBI" id="CHEBI:29105"/>
    </ligand>
</feature>
<gene>
    <name evidence="4" type="ORF">NCGR_LOCUS6170</name>
</gene>
<feature type="compositionally biased region" description="Basic and acidic residues" evidence="3">
    <location>
        <begin position="60"/>
        <end position="70"/>
    </location>
</feature>
<dbReference type="Pfam" id="PF03352">
    <property type="entry name" value="Adenine_glyco"/>
    <property type="match status" value="1"/>
</dbReference>
<dbReference type="PANTHER" id="PTHR31116">
    <property type="entry name" value="OS04G0501200 PROTEIN"/>
    <property type="match status" value="1"/>
</dbReference>
<dbReference type="InterPro" id="IPR007757">
    <property type="entry name" value="MT-A70-like"/>
</dbReference>
<name>A0A811MT68_9POAL</name>
<dbReference type="Gene3D" id="1.10.340.30">
    <property type="entry name" value="Hypothetical protein, domain 2"/>
    <property type="match status" value="1"/>
</dbReference>
<feature type="compositionally biased region" description="Basic and acidic residues" evidence="3">
    <location>
        <begin position="758"/>
        <end position="773"/>
    </location>
</feature>
<feature type="region of interest" description="Disordered" evidence="3">
    <location>
        <begin position="758"/>
        <end position="786"/>
    </location>
</feature>
<comment type="caution">
    <text evidence="4">The sequence shown here is derived from an EMBL/GenBank/DDBJ whole genome shotgun (WGS) entry which is preliminary data.</text>
</comment>
<dbReference type="Pfam" id="PF05063">
    <property type="entry name" value="MT-A70"/>
    <property type="match status" value="1"/>
</dbReference>
<keyword evidence="1" id="KW-0479">Metal-binding</keyword>
<dbReference type="GO" id="GO:0032259">
    <property type="term" value="P:methylation"/>
    <property type="evidence" value="ECO:0007669"/>
    <property type="project" value="InterPro"/>
</dbReference>
<dbReference type="InterPro" id="IPR011257">
    <property type="entry name" value="DNA_glycosylase"/>
</dbReference>
<dbReference type="InterPro" id="IPR002052">
    <property type="entry name" value="DNA_methylase_N6_adenine_CS"/>
</dbReference>
<evidence type="ECO:0000313" key="5">
    <source>
        <dbReference type="Proteomes" id="UP000604825"/>
    </source>
</evidence>
<comment type="similarity">
    <text evidence="2">Belongs to the MT-A70-like family.</text>
</comment>
<dbReference type="OrthoDB" id="61116at2759"/>
<evidence type="ECO:0000256" key="3">
    <source>
        <dbReference type="SAM" id="MobiDB-lite"/>
    </source>
</evidence>
<dbReference type="PANTHER" id="PTHR31116:SF25">
    <property type="entry name" value="DNA GLYCOSYLASE SUPERFAMILY PROTEIN"/>
    <property type="match status" value="1"/>
</dbReference>
<keyword evidence="5" id="KW-1185">Reference proteome</keyword>
<accession>A0A811MT68</accession>
<dbReference type="GO" id="GO:0008168">
    <property type="term" value="F:methyltransferase activity"/>
    <property type="evidence" value="ECO:0007669"/>
    <property type="project" value="InterPro"/>
</dbReference>
<feature type="region of interest" description="Disordered" evidence="3">
    <location>
        <begin position="54"/>
        <end position="89"/>
    </location>
</feature>
<dbReference type="SUPFAM" id="SSF48150">
    <property type="entry name" value="DNA-glycosylase"/>
    <property type="match status" value="1"/>
</dbReference>
<dbReference type="GO" id="GO:0006284">
    <property type="term" value="P:base-excision repair"/>
    <property type="evidence" value="ECO:0007669"/>
    <property type="project" value="InterPro"/>
</dbReference>
<evidence type="ECO:0000256" key="1">
    <source>
        <dbReference type="PIRSR" id="PIRSR605019-1"/>
    </source>
</evidence>
<feature type="binding site" evidence="1">
    <location>
        <position position="742"/>
    </location>
    <ligand>
        <name>Zn(2+)</name>
        <dbReference type="ChEBI" id="CHEBI:29105"/>
    </ligand>
</feature>
<dbReference type="GO" id="GO:0008725">
    <property type="term" value="F:DNA-3-methyladenine glycosylase activity"/>
    <property type="evidence" value="ECO:0007669"/>
    <property type="project" value="InterPro"/>
</dbReference>
<evidence type="ECO:0000256" key="2">
    <source>
        <dbReference type="PROSITE-ProRule" id="PRU00489"/>
    </source>
</evidence>
<dbReference type="GO" id="GO:0046872">
    <property type="term" value="F:metal ion binding"/>
    <property type="evidence" value="ECO:0007669"/>
    <property type="project" value="UniProtKB-KW"/>
</dbReference>
<dbReference type="EMBL" id="CAJGYO010000002">
    <property type="protein sequence ID" value="CAD6210038.1"/>
    <property type="molecule type" value="Genomic_DNA"/>
</dbReference>
<keyword evidence="1" id="KW-0862">Zinc</keyword>
<dbReference type="GO" id="GO:0003676">
    <property type="term" value="F:nucleic acid binding"/>
    <property type="evidence" value="ECO:0007669"/>
    <property type="project" value="InterPro"/>
</dbReference>
<sequence>MEVCDEVRSFEATGVYRLDGTCSRTGATFLDPVRLLNACYQRFHIVPSAYYSRSFSPQHQEGEPEIERPEKRRKRKRNQKPKSRELNPMEQIAEARHQEARPLLLKAHESLIKAKHLLEYISKTIKGNEHTLDAGSGSENNFVELGTSWRAPFYEITLCFRKPHVQGNEEGSFHAQKTSFPLFNSIISVEGIDEAEGEFQNRHYILPRGSCFLMTDFKQVRDLIPCSPNQGYNLIVIDPPWENGCVRQKEAYPTLPNRYLLYLPVQELAHPDGALLVLWITNREKLRAFVEKKLLPSWGVKDPTVFYWLKVKPDGSLIGDLDLFHHRPYECLLLGYINVNTNAKQGSNFKFLEGSQVIMSVPGAHSRKPPLESILQVSLAFITWNRQWFSKDYCEYLSNVHEKIFADESSAPLPAAASKLTEARAANGTMRAAETDYVLRLGRRMAMLVRNGTRRRGDATHGAEAVAPAADGDAQLDPAALASCFKTSRQGSESPLPEVPRIRMALPTASSKVASARAKLAERTKTLANSKAKGRLDDQEKRGKHGRLVPSLGCRTSPPLMPVGSDAKKKSFVKSPSMPHSAFHDEEWGVPIHDDRMLFELLTLSQALGQLTWPSILSKREEFREIFDGFNFALVSEFTEKKINLLRSNGIVLLSEHKIRAVVTNAKQMQKVVKEFGSFSNYCWSFVNHRPITNGFRYARHVPTKTPKAEAISKDLMRRGFQCVGPTTIYSFMQVAGIVNDHLSCCFRFQACNQHKASENDVRPEPALPDRRLSSPSSEDSDTREV</sequence>
<evidence type="ECO:0008006" key="6">
    <source>
        <dbReference type="Google" id="ProtNLM"/>
    </source>
</evidence>